<evidence type="ECO:0000313" key="1">
    <source>
        <dbReference type="EMBL" id="SDD70200.1"/>
    </source>
</evidence>
<protein>
    <submittedName>
        <fullName evidence="1">Uncharacterized protein</fullName>
    </submittedName>
</protein>
<sequence length="158" mass="17821">MQIDISTQLPCSLAEVIAQVRTPRLLHQVASPLLSFSPLTPVEFPGTWSEGTYWVKLKLFGVLPIGRQAIVITYPQTENAQIFMLRDNGYSPLISKWDHLITAQEVNGGTLYRDSVTIKAGVLTPFVWLFARLFYAHRQRRWATLAANGFNYGNSQPL</sequence>
<gene>
    <name evidence="1" type="ORF">SAMN05216576_1302</name>
</gene>
<evidence type="ECO:0000313" key="2">
    <source>
        <dbReference type="Proteomes" id="UP000199467"/>
    </source>
</evidence>
<name>A0A1G6WW72_9GAMM</name>
<keyword evidence="2" id="KW-1185">Reference proteome</keyword>
<dbReference type="InterPro" id="IPR023393">
    <property type="entry name" value="START-like_dom_sf"/>
</dbReference>
<reference evidence="2" key="1">
    <citation type="submission" date="2016-10" db="EMBL/GenBank/DDBJ databases">
        <authorList>
            <person name="Varghese N."/>
            <person name="Submissions S."/>
        </authorList>
    </citation>
    <scope>NUCLEOTIDE SEQUENCE [LARGE SCALE GENOMIC DNA]</scope>
    <source>
        <strain evidence="2">DSM 26382</strain>
    </source>
</reference>
<dbReference type="Gene3D" id="3.30.530.20">
    <property type="match status" value="1"/>
</dbReference>
<dbReference type="RefSeq" id="WP_017675705.1">
    <property type="nucleotide sequence ID" value="NZ_FMZQ01000030.1"/>
</dbReference>
<dbReference type="Proteomes" id="UP000199467">
    <property type="component" value="Unassembled WGS sequence"/>
</dbReference>
<organism evidence="1 2">
    <name type="scientific">Ectopseudomonas chengduensis</name>
    <dbReference type="NCBI Taxonomy" id="489632"/>
    <lineage>
        <taxon>Bacteria</taxon>
        <taxon>Pseudomonadati</taxon>
        <taxon>Pseudomonadota</taxon>
        <taxon>Gammaproteobacteria</taxon>
        <taxon>Pseudomonadales</taxon>
        <taxon>Pseudomonadaceae</taxon>
        <taxon>Ectopseudomonas</taxon>
    </lineage>
</organism>
<dbReference type="GeneID" id="83641797"/>
<dbReference type="AlphaFoldDB" id="A0A1G6WW72"/>
<dbReference type="EMBL" id="FMZQ01000030">
    <property type="protein sequence ID" value="SDD70200.1"/>
    <property type="molecule type" value="Genomic_DNA"/>
</dbReference>
<proteinExistence type="predicted"/>
<accession>A0A1G6WW72</accession>